<evidence type="ECO:0000256" key="1">
    <source>
        <dbReference type="SAM" id="MobiDB-lite"/>
    </source>
</evidence>
<accession>A0AAD1WCT7</accession>
<evidence type="ECO:0000313" key="2">
    <source>
        <dbReference type="EMBL" id="CAH2299896.1"/>
    </source>
</evidence>
<proteinExistence type="predicted"/>
<reference evidence="2" key="1">
    <citation type="submission" date="2022-03" db="EMBL/GenBank/DDBJ databases">
        <authorList>
            <person name="Alioto T."/>
            <person name="Alioto T."/>
            <person name="Gomez Garrido J."/>
        </authorList>
    </citation>
    <scope>NUCLEOTIDE SEQUENCE</scope>
</reference>
<feature type="region of interest" description="Disordered" evidence="1">
    <location>
        <begin position="1"/>
        <end position="32"/>
    </location>
</feature>
<feature type="compositionally biased region" description="Polar residues" evidence="1">
    <location>
        <begin position="17"/>
        <end position="28"/>
    </location>
</feature>
<dbReference type="AlphaFoldDB" id="A0AAD1WCT7"/>
<keyword evidence="3" id="KW-1185">Reference proteome</keyword>
<gene>
    <name evidence="2" type="ORF">PECUL_23A061805</name>
</gene>
<protein>
    <submittedName>
        <fullName evidence="2">Uncharacterized protein</fullName>
    </submittedName>
</protein>
<feature type="compositionally biased region" description="Low complexity" evidence="1">
    <location>
        <begin position="1"/>
        <end position="16"/>
    </location>
</feature>
<sequence length="84" mass="9096">MLSISSCSAPRSAASSCTGNAQKEQTSFRYHGDRYRLRRSRRSKRVHTAQCVPVTDVHCAFSTPIALSQSALSGRVNAALSPTL</sequence>
<dbReference type="EMBL" id="OW240917">
    <property type="protein sequence ID" value="CAH2299896.1"/>
    <property type="molecule type" value="Genomic_DNA"/>
</dbReference>
<evidence type="ECO:0000313" key="3">
    <source>
        <dbReference type="Proteomes" id="UP001295444"/>
    </source>
</evidence>
<name>A0AAD1WCT7_PELCU</name>
<organism evidence="2 3">
    <name type="scientific">Pelobates cultripes</name>
    <name type="common">Western spadefoot toad</name>
    <dbReference type="NCBI Taxonomy" id="61616"/>
    <lineage>
        <taxon>Eukaryota</taxon>
        <taxon>Metazoa</taxon>
        <taxon>Chordata</taxon>
        <taxon>Craniata</taxon>
        <taxon>Vertebrata</taxon>
        <taxon>Euteleostomi</taxon>
        <taxon>Amphibia</taxon>
        <taxon>Batrachia</taxon>
        <taxon>Anura</taxon>
        <taxon>Pelobatoidea</taxon>
        <taxon>Pelobatidae</taxon>
        <taxon>Pelobates</taxon>
    </lineage>
</organism>
<dbReference type="Proteomes" id="UP001295444">
    <property type="component" value="Chromosome 06"/>
</dbReference>